<keyword evidence="2 5" id="KW-0812">Transmembrane</keyword>
<proteinExistence type="inferred from homology"/>
<dbReference type="PANTHER" id="PTHR23291">
    <property type="entry name" value="BAX INHIBITOR-RELATED"/>
    <property type="match status" value="1"/>
</dbReference>
<evidence type="ECO:0000256" key="3">
    <source>
        <dbReference type="ARBA" id="ARBA00022989"/>
    </source>
</evidence>
<keyword evidence="7" id="KW-1185">Reference proteome</keyword>
<comment type="similarity">
    <text evidence="5">Belongs to the BI1 family.</text>
</comment>
<keyword evidence="4 5" id="KW-0472">Membrane</keyword>
<sequence>MLSLASSSSAVQTPLPPSSLIACCHSFTLFIPNPFYSLQPKENLKQHLLITLQIAQSLLHKCKILDLFISPNLPRETSHVPGAVSEFEFAIKDRDIRKGKRFFLSQLVSDMGKGDIESGFSHGQTNNLYPYMIESPELRWGFIRKVYIIISIQLLFTAALSSIFIFFPPARNFARHNSYGLFLFFGAAIFSIILLFVLSKYYNKHPINLVLLGLYTLGMSVTVGFACAFVDAMIVMEAALLTGVVTGSLTMYTFWAVKRGSDFSFLGPFLFASLMVMLLFSIIQVFFPFGPIGRMIIAGIGALIMCGFIVYDTDDLIKRYTYDDYIWAAIAIYGDIINLFLYLLTILNDL</sequence>
<accession>A0AAN9MSH2</accession>
<feature type="transmembrane region" description="Helical" evidence="5">
    <location>
        <begin position="179"/>
        <end position="198"/>
    </location>
</feature>
<dbReference type="Proteomes" id="UP001374584">
    <property type="component" value="Unassembled WGS sequence"/>
</dbReference>
<reference evidence="6 7" key="1">
    <citation type="submission" date="2024-01" db="EMBL/GenBank/DDBJ databases">
        <title>The genomes of 5 underutilized Papilionoideae crops provide insights into root nodulation and disease resistanc.</title>
        <authorList>
            <person name="Jiang F."/>
        </authorList>
    </citation>
    <scope>NUCLEOTIDE SEQUENCE [LARGE SCALE GENOMIC DNA]</scope>
    <source>
        <strain evidence="6">JINMINGXINNONG_FW02</strain>
        <tissue evidence="6">Leaves</tissue>
    </source>
</reference>
<dbReference type="InterPro" id="IPR006214">
    <property type="entry name" value="Bax_inhibitor_1-related"/>
</dbReference>
<feature type="transmembrane region" description="Helical" evidence="5">
    <location>
        <begin position="295"/>
        <end position="313"/>
    </location>
</feature>
<gene>
    <name evidence="6" type="ORF">VNO80_17070</name>
</gene>
<dbReference type="EMBL" id="JAYMYR010000006">
    <property type="protein sequence ID" value="KAK7357774.1"/>
    <property type="molecule type" value="Genomic_DNA"/>
</dbReference>
<feature type="transmembrane region" description="Helical" evidence="5">
    <location>
        <begin position="325"/>
        <end position="347"/>
    </location>
</feature>
<evidence type="ECO:0000256" key="4">
    <source>
        <dbReference type="ARBA" id="ARBA00023136"/>
    </source>
</evidence>
<comment type="subcellular location">
    <subcellularLocation>
        <location evidence="1">Membrane</location>
        <topology evidence="1">Multi-pass membrane protein</topology>
    </subcellularLocation>
</comment>
<evidence type="ECO:0000256" key="5">
    <source>
        <dbReference type="RuleBase" id="RU004379"/>
    </source>
</evidence>
<keyword evidence="3 5" id="KW-1133">Transmembrane helix</keyword>
<feature type="transmembrane region" description="Helical" evidence="5">
    <location>
        <begin position="238"/>
        <end position="257"/>
    </location>
</feature>
<evidence type="ECO:0000256" key="1">
    <source>
        <dbReference type="ARBA" id="ARBA00004141"/>
    </source>
</evidence>
<dbReference type="AlphaFoldDB" id="A0AAN9MSH2"/>
<evidence type="ECO:0000313" key="6">
    <source>
        <dbReference type="EMBL" id="KAK7357774.1"/>
    </source>
</evidence>
<dbReference type="Pfam" id="PF01027">
    <property type="entry name" value="Bax1-I"/>
    <property type="match status" value="1"/>
</dbReference>
<feature type="transmembrane region" description="Helical" evidence="5">
    <location>
        <begin position="210"/>
        <end position="232"/>
    </location>
</feature>
<protein>
    <submittedName>
        <fullName evidence="6">Uncharacterized protein</fullName>
    </submittedName>
</protein>
<organism evidence="6 7">
    <name type="scientific">Phaseolus coccineus</name>
    <name type="common">Scarlet runner bean</name>
    <name type="synonym">Phaseolus multiflorus</name>
    <dbReference type="NCBI Taxonomy" id="3886"/>
    <lineage>
        <taxon>Eukaryota</taxon>
        <taxon>Viridiplantae</taxon>
        <taxon>Streptophyta</taxon>
        <taxon>Embryophyta</taxon>
        <taxon>Tracheophyta</taxon>
        <taxon>Spermatophyta</taxon>
        <taxon>Magnoliopsida</taxon>
        <taxon>eudicotyledons</taxon>
        <taxon>Gunneridae</taxon>
        <taxon>Pentapetalae</taxon>
        <taxon>rosids</taxon>
        <taxon>fabids</taxon>
        <taxon>Fabales</taxon>
        <taxon>Fabaceae</taxon>
        <taxon>Papilionoideae</taxon>
        <taxon>50 kb inversion clade</taxon>
        <taxon>NPAAA clade</taxon>
        <taxon>indigoferoid/millettioid clade</taxon>
        <taxon>Phaseoleae</taxon>
        <taxon>Phaseolus</taxon>
    </lineage>
</organism>
<feature type="transmembrane region" description="Helical" evidence="5">
    <location>
        <begin position="146"/>
        <end position="167"/>
    </location>
</feature>
<evidence type="ECO:0000313" key="7">
    <source>
        <dbReference type="Proteomes" id="UP001374584"/>
    </source>
</evidence>
<comment type="caution">
    <text evidence="6">The sequence shown here is derived from an EMBL/GenBank/DDBJ whole genome shotgun (WGS) entry which is preliminary data.</text>
</comment>
<dbReference type="GO" id="GO:0016020">
    <property type="term" value="C:membrane"/>
    <property type="evidence" value="ECO:0007669"/>
    <property type="project" value="UniProtKB-SubCell"/>
</dbReference>
<feature type="transmembrane region" description="Helical" evidence="5">
    <location>
        <begin position="269"/>
        <end position="289"/>
    </location>
</feature>
<evidence type="ECO:0000256" key="2">
    <source>
        <dbReference type="ARBA" id="ARBA00022692"/>
    </source>
</evidence>
<name>A0AAN9MSH2_PHACN</name>
<dbReference type="PANTHER" id="PTHR23291:SF120">
    <property type="entry name" value="INHIBITOR OF APOPTOSIS-PROMOTING BAX1 PROTEIN"/>
    <property type="match status" value="1"/>
</dbReference>